<dbReference type="InParanoid" id="A0A7J7CYJ9"/>
<organism evidence="1 2">
    <name type="scientific">Tripterygium wilfordii</name>
    <name type="common">Thunder God vine</name>
    <dbReference type="NCBI Taxonomy" id="458696"/>
    <lineage>
        <taxon>Eukaryota</taxon>
        <taxon>Viridiplantae</taxon>
        <taxon>Streptophyta</taxon>
        <taxon>Embryophyta</taxon>
        <taxon>Tracheophyta</taxon>
        <taxon>Spermatophyta</taxon>
        <taxon>Magnoliopsida</taxon>
        <taxon>eudicotyledons</taxon>
        <taxon>Gunneridae</taxon>
        <taxon>Pentapetalae</taxon>
        <taxon>rosids</taxon>
        <taxon>fabids</taxon>
        <taxon>Celastrales</taxon>
        <taxon>Celastraceae</taxon>
        <taxon>Tripterygium</taxon>
    </lineage>
</organism>
<evidence type="ECO:0000313" key="1">
    <source>
        <dbReference type="EMBL" id="KAF5738946.1"/>
    </source>
</evidence>
<dbReference type="OrthoDB" id="308440at2759"/>
<evidence type="ECO:0008006" key="3">
    <source>
        <dbReference type="Google" id="ProtNLM"/>
    </source>
</evidence>
<dbReference type="AlphaFoldDB" id="A0A7J7CYJ9"/>
<keyword evidence="2" id="KW-1185">Reference proteome</keyword>
<dbReference type="SUPFAM" id="SSF51306">
    <property type="entry name" value="LexA/Signal peptidase"/>
    <property type="match status" value="1"/>
</dbReference>
<dbReference type="GO" id="GO:0004252">
    <property type="term" value="F:serine-type endopeptidase activity"/>
    <property type="evidence" value="ECO:0007669"/>
    <property type="project" value="InterPro"/>
</dbReference>
<protein>
    <recommendedName>
        <fullName evidence="3">Mitochondrial inner membrane protease subunit 1-like</fullName>
    </recommendedName>
</protein>
<dbReference type="GO" id="GO:0006465">
    <property type="term" value="P:signal peptide processing"/>
    <property type="evidence" value="ECO:0007669"/>
    <property type="project" value="InterPro"/>
</dbReference>
<dbReference type="EMBL" id="JAAARO010000012">
    <property type="protein sequence ID" value="KAF5738946.1"/>
    <property type="molecule type" value="Genomic_DNA"/>
</dbReference>
<dbReference type="InterPro" id="IPR053307">
    <property type="entry name" value="Mitochondrial_IM_protease"/>
</dbReference>
<dbReference type="FunCoup" id="A0A7J7CYJ9">
    <property type="interactions" value="3517"/>
</dbReference>
<name>A0A7J7CYJ9_TRIWF</name>
<evidence type="ECO:0000313" key="2">
    <source>
        <dbReference type="Proteomes" id="UP000593562"/>
    </source>
</evidence>
<dbReference type="Proteomes" id="UP000593562">
    <property type="component" value="Unassembled WGS sequence"/>
</dbReference>
<sequence length="207" mass="23390">MVSLSTLCRYLRYKIEYSVEVSMKGYRRGQISDIEVGDAIWKNIFQGKLTFMTWNKGEEMTPAIAAQGETLLVRKLPAANPTHVFIGDLVVLKDPEKSNNYLVRRLAATEGYEMASTDEKDEPFVLDKDECWVLADNDKLKPKEAYDSRLFGPVSMSSIIGRVIYCLRTAVDHGPIQNSPFGMQKDSPILEVELDVDEMARKGKTET</sequence>
<dbReference type="InterPro" id="IPR036286">
    <property type="entry name" value="LexA/Signal_pep-like_sf"/>
</dbReference>
<dbReference type="CDD" id="cd06530">
    <property type="entry name" value="S26_SPase_I"/>
    <property type="match status" value="1"/>
</dbReference>
<dbReference type="PANTHER" id="PTHR47040:SF1">
    <property type="entry name" value="MITOCHONDRIAL ATP-INDEPENDENT INNER MEMBRANE PROTEASE SUBUNIT 2"/>
    <property type="match status" value="1"/>
</dbReference>
<reference evidence="1 2" key="1">
    <citation type="journal article" date="2020" name="Nat. Commun.">
        <title>Genome of Tripterygium wilfordii and identification of cytochrome P450 involved in triptolide biosynthesis.</title>
        <authorList>
            <person name="Tu L."/>
            <person name="Su P."/>
            <person name="Zhang Z."/>
            <person name="Gao L."/>
            <person name="Wang J."/>
            <person name="Hu T."/>
            <person name="Zhou J."/>
            <person name="Zhang Y."/>
            <person name="Zhao Y."/>
            <person name="Liu Y."/>
            <person name="Song Y."/>
            <person name="Tong Y."/>
            <person name="Lu Y."/>
            <person name="Yang J."/>
            <person name="Xu C."/>
            <person name="Jia M."/>
            <person name="Peters R.J."/>
            <person name="Huang L."/>
            <person name="Gao W."/>
        </authorList>
    </citation>
    <scope>NUCLEOTIDE SEQUENCE [LARGE SCALE GENOMIC DNA]</scope>
    <source>
        <strain evidence="2">cv. XIE 37</strain>
        <tissue evidence="1">Leaf</tissue>
    </source>
</reference>
<dbReference type="InterPro" id="IPR019533">
    <property type="entry name" value="Peptidase_S26"/>
</dbReference>
<dbReference type="Gene3D" id="2.10.109.10">
    <property type="entry name" value="Umud Fragment, subunit A"/>
    <property type="match status" value="1"/>
</dbReference>
<gene>
    <name evidence="1" type="ORF">HS088_TW12G00142</name>
</gene>
<comment type="caution">
    <text evidence="1">The sequence shown here is derived from an EMBL/GenBank/DDBJ whole genome shotgun (WGS) entry which is preliminary data.</text>
</comment>
<proteinExistence type="predicted"/>
<dbReference type="PANTHER" id="PTHR47040">
    <property type="entry name" value="OSJNBA0068L06.9 PROTEIN"/>
    <property type="match status" value="1"/>
</dbReference>
<accession>A0A7J7CYJ9</accession>